<feature type="signal peptide" evidence="2">
    <location>
        <begin position="1"/>
        <end position="27"/>
    </location>
</feature>
<gene>
    <name evidence="3" type="ORF">Naga_100093g17</name>
</gene>
<proteinExistence type="predicted"/>
<sequence>MGTCPSASVFVLLLVLLVSISLTSVMAAAEPTLSRKEHLDAKRAFDRVKQHPVTDGDGPLIEYKAADGTMKTMTQADLQQRLQQQDAVLPQLNEDGSTLTKSEEGKATLEELKTKDPYLSRMVEASQFALHRLQADGALDKEMRLKSLHTVEEEGPEGTSTLDADHIKLHLRLVVEDETMHQEEVEVLLEGGDGHGALTHAWRLVGEDKVAIALSFPEASPPASSWGWLSVLTGVINGERVLLTGREWSPGMVWMLGGGFVCVAVGLTLVVTSAVGKKSGRGASRKGD</sequence>
<evidence type="ECO:0000256" key="2">
    <source>
        <dbReference type="SAM" id="SignalP"/>
    </source>
</evidence>
<organism evidence="3 4">
    <name type="scientific">Nannochloropsis gaditana</name>
    <dbReference type="NCBI Taxonomy" id="72520"/>
    <lineage>
        <taxon>Eukaryota</taxon>
        <taxon>Sar</taxon>
        <taxon>Stramenopiles</taxon>
        <taxon>Ochrophyta</taxon>
        <taxon>Eustigmatophyceae</taxon>
        <taxon>Eustigmatales</taxon>
        <taxon>Monodopsidaceae</taxon>
        <taxon>Nannochloropsis</taxon>
    </lineage>
</organism>
<reference evidence="3 4" key="1">
    <citation type="journal article" date="2014" name="Mol. Plant">
        <title>Chromosome Scale Genome Assembly and Transcriptome Profiling of Nannochloropsis gaditana in Nitrogen Depletion.</title>
        <authorList>
            <person name="Corteggiani Carpinelli E."/>
            <person name="Telatin A."/>
            <person name="Vitulo N."/>
            <person name="Forcato C."/>
            <person name="D'Angelo M."/>
            <person name="Schiavon R."/>
            <person name="Vezzi A."/>
            <person name="Giacometti G.M."/>
            <person name="Morosinotto T."/>
            <person name="Valle G."/>
        </authorList>
    </citation>
    <scope>NUCLEOTIDE SEQUENCE [LARGE SCALE GENOMIC DNA]</scope>
    <source>
        <strain evidence="3 4">B-31</strain>
    </source>
</reference>
<keyword evidence="1" id="KW-1133">Transmembrane helix</keyword>
<dbReference type="AlphaFoldDB" id="W7TRZ5"/>
<protein>
    <recommendedName>
        <fullName evidence="5">Transmembrane protein</fullName>
    </recommendedName>
</protein>
<dbReference type="EMBL" id="AZIL01000691">
    <property type="protein sequence ID" value="EWM26308.1"/>
    <property type="molecule type" value="Genomic_DNA"/>
</dbReference>
<feature type="transmembrane region" description="Helical" evidence="1">
    <location>
        <begin position="252"/>
        <end position="276"/>
    </location>
</feature>
<evidence type="ECO:0000313" key="4">
    <source>
        <dbReference type="Proteomes" id="UP000019335"/>
    </source>
</evidence>
<evidence type="ECO:0000313" key="3">
    <source>
        <dbReference type="EMBL" id="EWM26308.1"/>
    </source>
</evidence>
<evidence type="ECO:0008006" key="5">
    <source>
        <dbReference type="Google" id="ProtNLM"/>
    </source>
</evidence>
<keyword evidence="1" id="KW-0812">Transmembrane</keyword>
<comment type="caution">
    <text evidence="3">The sequence shown here is derived from an EMBL/GenBank/DDBJ whole genome shotgun (WGS) entry which is preliminary data.</text>
</comment>
<evidence type="ECO:0000256" key="1">
    <source>
        <dbReference type="SAM" id="Phobius"/>
    </source>
</evidence>
<name>W7TRZ5_9STRA</name>
<dbReference type="OrthoDB" id="191263at2759"/>
<dbReference type="Proteomes" id="UP000019335">
    <property type="component" value="Chromosome 9"/>
</dbReference>
<keyword evidence="4" id="KW-1185">Reference proteome</keyword>
<accession>W7TRZ5</accession>
<keyword evidence="1" id="KW-0472">Membrane</keyword>
<keyword evidence="2" id="KW-0732">Signal</keyword>
<feature type="chain" id="PRO_5004901183" description="Transmembrane protein" evidence="2">
    <location>
        <begin position="28"/>
        <end position="288"/>
    </location>
</feature>